<feature type="transmembrane region" description="Helical" evidence="6">
    <location>
        <begin position="347"/>
        <end position="369"/>
    </location>
</feature>
<feature type="transmembrane region" description="Helical" evidence="6">
    <location>
        <begin position="207"/>
        <end position="225"/>
    </location>
</feature>
<keyword evidence="3 6" id="KW-0812">Transmembrane</keyword>
<dbReference type="InterPro" id="IPR051679">
    <property type="entry name" value="DASS-Related_Transporters"/>
</dbReference>
<feature type="transmembrane region" description="Helical" evidence="6">
    <location>
        <begin position="148"/>
        <end position="165"/>
    </location>
</feature>
<dbReference type="EMBL" id="CP116341">
    <property type="protein sequence ID" value="WOV84808.1"/>
    <property type="molecule type" value="Genomic_DNA"/>
</dbReference>
<reference evidence="7 8" key="1">
    <citation type="submission" date="2023-01" db="EMBL/GenBank/DDBJ databases">
        <title>Sporosarcina sp. nov., isolated from Korean tranditional fermented seafood 'Jeotgal'.</title>
        <authorList>
            <person name="Yang A.-I."/>
        </authorList>
    </citation>
    <scope>NUCLEOTIDE SEQUENCE [LARGE SCALE GENOMIC DNA]</scope>
    <source>
        <strain evidence="7 8">B2O-1</strain>
    </source>
</reference>
<name>A0ABZ0KYX0_9BACL</name>
<evidence type="ECO:0000256" key="4">
    <source>
        <dbReference type="ARBA" id="ARBA00022989"/>
    </source>
</evidence>
<protein>
    <submittedName>
        <fullName evidence="7">TIGR00366 family protein</fullName>
    </submittedName>
</protein>
<feature type="transmembrane region" description="Helical" evidence="6">
    <location>
        <begin position="445"/>
        <end position="467"/>
    </location>
</feature>
<keyword evidence="5 6" id="KW-0472">Membrane</keyword>
<dbReference type="PANTHER" id="PTHR43652:SF2">
    <property type="entry name" value="BASIC AMINO ACID ANTIPORTER YFCC-RELATED"/>
    <property type="match status" value="1"/>
</dbReference>
<feature type="transmembrane region" description="Helical" evidence="6">
    <location>
        <begin position="376"/>
        <end position="395"/>
    </location>
</feature>
<evidence type="ECO:0000256" key="1">
    <source>
        <dbReference type="ARBA" id="ARBA00004651"/>
    </source>
</evidence>
<sequence>MSEKTGISKKKWRMEAPHPFVILFTVIIIMAIATYLIPAGEYDRAVNDDGKSYVVDGSYHRIDAEPAGILPVFEAVHKGMVQSAPIIFFIFIVGGAFNVFRESNAIEGAFGSISSKLEGKEMYLIPIVMLFFGVAGAAIGMFEESLPFILIMIPLAIMMGFDSLVGTGMVLVGVASGFTAAFMNPFTIGVAQGIAEVPIFSGMGLRVIFWFIYMAVAILYVLRYARKVKRDPKASIMYEEDKKRNIRVDLMKEHSLTGKQITTLIILVATLIALGFGVIKFEWYITEISALFLIMALIIGLVNGKGINGTAMSFVRGCEELVVGALVVGFAYGALVILQESSTIDTILYAVSSVVSQLPSSLGAIGMYIMQCLLNIIVTSGSGQAALSMPIMAPLSDLLGVSRQTSVLAFQMGDGLTNIITPTSGLLLAALAMAGISFAKWFKWVWPLILIQFVLGAIFVTIAHVFVWPA</sequence>
<feature type="transmembrane region" description="Helical" evidence="6">
    <location>
        <begin position="415"/>
        <end position="438"/>
    </location>
</feature>
<feature type="transmembrane region" description="Helical" evidence="6">
    <location>
        <begin position="172"/>
        <end position="195"/>
    </location>
</feature>
<dbReference type="Proteomes" id="UP001303532">
    <property type="component" value="Chromosome"/>
</dbReference>
<organism evidence="7 8">
    <name type="scientific">Sporosarcina jeotgali</name>
    <dbReference type="NCBI Taxonomy" id="3020056"/>
    <lineage>
        <taxon>Bacteria</taxon>
        <taxon>Bacillati</taxon>
        <taxon>Bacillota</taxon>
        <taxon>Bacilli</taxon>
        <taxon>Bacillales</taxon>
        <taxon>Caryophanaceae</taxon>
        <taxon>Sporosarcina</taxon>
    </lineage>
</organism>
<accession>A0ABZ0KYX0</accession>
<dbReference type="InterPro" id="IPR018385">
    <property type="entry name" value="C4_dicarb_anaerob_car-like"/>
</dbReference>
<dbReference type="RefSeq" id="WP_323692449.1">
    <property type="nucleotide sequence ID" value="NZ_CP116341.1"/>
</dbReference>
<evidence type="ECO:0000313" key="7">
    <source>
        <dbReference type="EMBL" id="WOV84808.1"/>
    </source>
</evidence>
<evidence type="ECO:0000256" key="2">
    <source>
        <dbReference type="ARBA" id="ARBA00022475"/>
    </source>
</evidence>
<gene>
    <name evidence="7" type="ORF">PGH26_02455</name>
</gene>
<feature type="transmembrane region" description="Helical" evidence="6">
    <location>
        <begin position="314"/>
        <end position="335"/>
    </location>
</feature>
<evidence type="ECO:0000256" key="5">
    <source>
        <dbReference type="ARBA" id="ARBA00023136"/>
    </source>
</evidence>
<feature type="transmembrane region" description="Helical" evidence="6">
    <location>
        <begin position="285"/>
        <end position="302"/>
    </location>
</feature>
<feature type="transmembrane region" description="Helical" evidence="6">
    <location>
        <begin position="261"/>
        <end position="279"/>
    </location>
</feature>
<keyword evidence="2" id="KW-1003">Cell membrane</keyword>
<feature type="transmembrane region" description="Helical" evidence="6">
    <location>
        <begin position="121"/>
        <end position="142"/>
    </location>
</feature>
<evidence type="ECO:0000256" key="3">
    <source>
        <dbReference type="ARBA" id="ARBA00022692"/>
    </source>
</evidence>
<dbReference type="Pfam" id="PF03606">
    <property type="entry name" value="DcuC"/>
    <property type="match status" value="1"/>
</dbReference>
<keyword evidence="8" id="KW-1185">Reference proteome</keyword>
<evidence type="ECO:0000313" key="8">
    <source>
        <dbReference type="Proteomes" id="UP001303532"/>
    </source>
</evidence>
<proteinExistence type="predicted"/>
<evidence type="ECO:0000256" key="6">
    <source>
        <dbReference type="SAM" id="Phobius"/>
    </source>
</evidence>
<comment type="subcellular location">
    <subcellularLocation>
        <location evidence="1">Cell membrane</location>
        <topology evidence="1">Multi-pass membrane protein</topology>
    </subcellularLocation>
</comment>
<dbReference type="PANTHER" id="PTHR43652">
    <property type="entry name" value="BASIC AMINO ACID ANTIPORTER YFCC-RELATED"/>
    <property type="match status" value="1"/>
</dbReference>
<feature type="transmembrane region" description="Helical" evidence="6">
    <location>
        <begin position="80"/>
        <end position="100"/>
    </location>
</feature>
<feature type="transmembrane region" description="Helical" evidence="6">
    <location>
        <begin position="20"/>
        <end position="37"/>
    </location>
</feature>
<keyword evidence="4 6" id="KW-1133">Transmembrane helix</keyword>